<feature type="transmembrane region" description="Helical" evidence="6">
    <location>
        <begin position="138"/>
        <end position="161"/>
    </location>
</feature>
<reference evidence="7 8" key="1">
    <citation type="submission" date="2018-09" db="EMBL/GenBank/DDBJ databases">
        <title>Characterization of the phylogenetic diversity of five novel species belonging to the genus Bifidobacterium.</title>
        <authorList>
            <person name="Lugli G.A."/>
            <person name="Duranti S."/>
            <person name="Milani C."/>
        </authorList>
    </citation>
    <scope>NUCLEOTIDE SEQUENCE [LARGE SCALE GENOMIC DNA]</scope>
    <source>
        <strain evidence="7 8">2028B</strain>
    </source>
</reference>
<evidence type="ECO:0000256" key="1">
    <source>
        <dbReference type="ARBA" id="ARBA00004141"/>
    </source>
</evidence>
<organism evidence="7 8">
    <name type="scientific">Bifidobacterium callimiconis</name>
    <dbReference type="NCBI Taxonomy" id="2306973"/>
    <lineage>
        <taxon>Bacteria</taxon>
        <taxon>Bacillati</taxon>
        <taxon>Actinomycetota</taxon>
        <taxon>Actinomycetes</taxon>
        <taxon>Bifidobacteriales</taxon>
        <taxon>Bifidobacteriaceae</taxon>
        <taxon>Bifidobacterium</taxon>
    </lineage>
</organism>
<keyword evidence="5 6" id="KW-0472">Membrane</keyword>
<dbReference type="InterPro" id="IPR036259">
    <property type="entry name" value="MFS_trans_sf"/>
</dbReference>
<name>A0A430F5I6_9BIFI</name>
<accession>A0A430F5I6</accession>
<dbReference type="PANTHER" id="PTHR42718:SF9">
    <property type="entry name" value="MAJOR FACILITATOR SUPERFAMILY MULTIDRUG TRANSPORTER MFSC"/>
    <property type="match status" value="1"/>
</dbReference>
<dbReference type="SUPFAM" id="SSF103473">
    <property type="entry name" value="MFS general substrate transporter"/>
    <property type="match status" value="1"/>
</dbReference>
<protein>
    <submittedName>
        <fullName evidence="7">MFS family major facilitator transporter</fullName>
    </submittedName>
</protein>
<evidence type="ECO:0000256" key="6">
    <source>
        <dbReference type="SAM" id="Phobius"/>
    </source>
</evidence>
<keyword evidence="8" id="KW-1185">Reference proteome</keyword>
<evidence type="ECO:0000256" key="5">
    <source>
        <dbReference type="ARBA" id="ARBA00023136"/>
    </source>
</evidence>
<feature type="transmembrane region" description="Helical" evidence="6">
    <location>
        <begin position="181"/>
        <end position="204"/>
    </location>
</feature>
<evidence type="ECO:0000313" key="7">
    <source>
        <dbReference type="EMBL" id="RSX46505.1"/>
    </source>
</evidence>
<keyword evidence="4 6" id="KW-1133">Transmembrane helix</keyword>
<dbReference type="PANTHER" id="PTHR42718">
    <property type="entry name" value="MAJOR FACILITATOR SUPERFAMILY MULTIDRUG TRANSPORTER MFSC"/>
    <property type="match status" value="1"/>
</dbReference>
<dbReference type="EMBL" id="QXGJ01000032">
    <property type="protein sequence ID" value="RSX46505.1"/>
    <property type="molecule type" value="Genomic_DNA"/>
</dbReference>
<comment type="caution">
    <text evidence="7">The sequence shown here is derived from an EMBL/GenBank/DDBJ whole genome shotgun (WGS) entry which is preliminary data.</text>
</comment>
<dbReference type="InterPro" id="IPR011701">
    <property type="entry name" value="MFS"/>
</dbReference>
<dbReference type="Proteomes" id="UP000288607">
    <property type="component" value="Unassembled WGS sequence"/>
</dbReference>
<dbReference type="Pfam" id="PF07690">
    <property type="entry name" value="MFS_1"/>
    <property type="match status" value="1"/>
</dbReference>
<feature type="transmembrane region" description="Helical" evidence="6">
    <location>
        <begin position="12"/>
        <end position="29"/>
    </location>
</feature>
<keyword evidence="2" id="KW-0813">Transport</keyword>
<evidence type="ECO:0000256" key="2">
    <source>
        <dbReference type="ARBA" id="ARBA00022448"/>
    </source>
</evidence>
<feature type="transmembrane region" description="Helical" evidence="6">
    <location>
        <begin position="41"/>
        <end position="62"/>
    </location>
</feature>
<comment type="subcellular location">
    <subcellularLocation>
        <location evidence="1">Membrane</location>
        <topology evidence="1">Multi-pass membrane protein</topology>
    </subcellularLocation>
</comment>
<keyword evidence="3 6" id="KW-0812">Transmembrane</keyword>
<dbReference type="AlphaFoldDB" id="A0A430F5I6"/>
<dbReference type="GO" id="GO:0022857">
    <property type="term" value="F:transmembrane transporter activity"/>
    <property type="evidence" value="ECO:0007669"/>
    <property type="project" value="InterPro"/>
</dbReference>
<gene>
    <name evidence="7" type="ORF">D2E23_2264</name>
</gene>
<proteinExistence type="predicted"/>
<evidence type="ECO:0000256" key="4">
    <source>
        <dbReference type="ARBA" id="ARBA00022989"/>
    </source>
</evidence>
<evidence type="ECO:0000256" key="3">
    <source>
        <dbReference type="ARBA" id="ARBA00022692"/>
    </source>
</evidence>
<dbReference type="Gene3D" id="1.20.1250.20">
    <property type="entry name" value="MFS general substrate transporter like domains"/>
    <property type="match status" value="1"/>
</dbReference>
<evidence type="ECO:0000313" key="8">
    <source>
        <dbReference type="Proteomes" id="UP000288607"/>
    </source>
</evidence>
<sequence length="211" mass="21967">MLRSGPFRWHLLAYVLLQAITIGFGYMIPNSCQLGYGVAPLIAGVLVLPGALVGAAAAPVAGSLLDRYGAARPIIVAMSVAVLGVALMVVLVGPDSNVIVIGTCYFIYMLGFSMCFANTMTSGMGYIAPQFKSDGNAVFSTFQQLAGAVGTTVMFVFLGMAQAGTKSGTAEFAKATISGTHWGYVALLIVAVLALLSNLHALMLGRRITVH</sequence>
<feature type="transmembrane region" description="Helical" evidence="6">
    <location>
        <begin position="74"/>
        <end position="92"/>
    </location>
</feature>
<dbReference type="GO" id="GO:0016020">
    <property type="term" value="C:membrane"/>
    <property type="evidence" value="ECO:0007669"/>
    <property type="project" value="UniProtKB-SubCell"/>
</dbReference>
<feature type="transmembrane region" description="Helical" evidence="6">
    <location>
        <begin position="98"/>
        <end position="117"/>
    </location>
</feature>